<feature type="transmembrane region" description="Helical" evidence="7">
    <location>
        <begin position="90"/>
        <end position="114"/>
    </location>
</feature>
<feature type="transmembrane region" description="Helical" evidence="7">
    <location>
        <begin position="30"/>
        <end position="50"/>
    </location>
</feature>
<dbReference type="PANTHER" id="PTHR30213:SF1">
    <property type="entry name" value="INNER MEMBRANE PROTEIN YHJD"/>
    <property type="match status" value="1"/>
</dbReference>
<keyword evidence="9" id="KW-1185">Reference proteome</keyword>
<evidence type="ECO:0000313" key="9">
    <source>
        <dbReference type="Proteomes" id="UP000245812"/>
    </source>
</evidence>
<proteinExistence type="predicted"/>
<dbReference type="AlphaFoldDB" id="A0A316HYT8"/>
<organism evidence="8 9">
    <name type="scientific">Fulvimonas soli</name>
    <dbReference type="NCBI Taxonomy" id="155197"/>
    <lineage>
        <taxon>Bacteria</taxon>
        <taxon>Pseudomonadati</taxon>
        <taxon>Pseudomonadota</taxon>
        <taxon>Gammaproteobacteria</taxon>
        <taxon>Lysobacterales</taxon>
        <taxon>Rhodanobacteraceae</taxon>
        <taxon>Fulvimonas</taxon>
    </lineage>
</organism>
<dbReference type="PANTHER" id="PTHR30213">
    <property type="entry name" value="INNER MEMBRANE PROTEIN YHJD"/>
    <property type="match status" value="1"/>
</dbReference>
<evidence type="ECO:0000256" key="1">
    <source>
        <dbReference type="ARBA" id="ARBA00004651"/>
    </source>
</evidence>
<keyword evidence="4 7" id="KW-1133">Transmembrane helix</keyword>
<dbReference type="Proteomes" id="UP000245812">
    <property type="component" value="Unassembled WGS sequence"/>
</dbReference>
<evidence type="ECO:0000256" key="4">
    <source>
        <dbReference type="ARBA" id="ARBA00022989"/>
    </source>
</evidence>
<evidence type="ECO:0000256" key="6">
    <source>
        <dbReference type="SAM" id="MobiDB-lite"/>
    </source>
</evidence>
<dbReference type="GO" id="GO:0005886">
    <property type="term" value="C:plasma membrane"/>
    <property type="evidence" value="ECO:0007669"/>
    <property type="project" value="UniProtKB-SubCell"/>
</dbReference>
<keyword evidence="2" id="KW-1003">Cell membrane</keyword>
<gene>
    <name evidence="8" type="ORF">C7456_108154</name>
</gene>
<evidence type="ECO:0000256" key="3">
    <source>
        <dbReference type="ARBA" id="ARBA00022692"/>
    </source>
</evidence>
<sequence length="150" mass="15011">MLLSLAFLLVASFAASEVIAVFVRGGTLAWQAVASLLLFGVVFAAIFKVLPDAVIARRDALAGAGLTALLFAVGKFAVGVYLARSSVGGAYGPACSAVVLLLAYYTAPILLLGVELTRAVARARGAPIRPGPHAAAAGAEAGESEAGRGG</sequence>
<feature type="compositionally biased region" description="Low complexity" evidence="6">
    <location>
        <begin position="130"/>
        <end position="141"/>
    </location>
</feature>
<protein>
    <submittedName>
        <fullName evidence="8">Virulence factor BrkB</fullName>
    </submittedName>
</protein>
<comment type="caution">
    <text evidence="8">The sequence shown here is derived from an EMBL/GenBank/DDBJ whole genome shotgun (WGS) entry which is preliminary data.</text>
</comment>
<name>A0A316HYT8_9GAMM</name>
<feature type="region of interest" description="Disordered" evidence="6">
    <location>
        <begin position="130"/>
        <end position="150"/>
    </location>
</feature>
<dbReference type="InterPro" id="IPR017039">
    <property type="entry name" value="Virul_fac_BrkB"/>
</dbReference>
<comment type="subcellular location">
    <subcellularLocation>
        <location evidence="1">Cell membrane</location>
        <topology evidence="1">Multi-pass membrane protein</topology>
    </subcellularLocation>
</comment>
<keyword evidence="3 7" id="KW-0812">Transmembrane</keyword>
<dbReference type="EMBL" id="QGHC01000008">
    <property type="protein sequence ID" value="PWK85858.1"/>
    <property type="molecule type" value="Genomic_DNA"/>
</dbReference>
<accession>A0A316HYT8</accession>
<feature type="transmembrane region" description="Helical" evidence="7">
    <location>
        <begin position="62"/>
        <end position="84"/>
    </location>
</feature>
<evidence type="ECO:0000256" key="2">
    <source>
        <dbReference type="ARBA" id="ARBA00022475"/>
    </source>
</evidence>
<keyword evidence="5 7" id="KW-0472">Membrane</keyword>
<evidence type="ECO:0000256" key="5">
    <source>
        <dbReference type="ARBA" id="ARBA00023136"/>
    </source>
</evidence>
<reference evidence="8 9" key="1">
    <citation type="submission" date="2018-05" db="EMBL/GenBank/DDBJ databases">
        <title>Genomic Encyclopedia of Type Strains, Phase IV (KMG-IV): sequencing the most valuable type-strain genomes for metagenomic binning, comparative biology and taxonomic classification.</title>
        <authorList>
            <person name="Goeker M."/>
        </authorList>
    </citation>
    <scope>NUCLEOTIDE SEQUENCE [LARGE SCALE GENOMIC DNA]</scope>
    <source>
        <strain evidence="8 9">DSM 14263</strain>
    </source>
</reference>
<evidence type="ECO:0000313" key="8">
    <source>
        <dbReference type="EMBL" id="PWK85858.1"/>
    </source>
</evidence>
<dbReference type="Pfam" id="PF03631">
    <property type="entry name" value="Virul_fac_BrkB"/>
    <property type="match status" value="1"/>
</dbReference>
<evidence type="ECO:0000256" key="7">
    <source>
        <dbReference type="SAM" id="Phobius"/>
    </source>
</evidence>